<dbReference type="InterPro" id="IPR038725">
    <property type="entry name" value="YdaG_split_barrel_FMN-bd"/>
</dbReference>
<gene>
    <name evidence="3" type="ORF">L211DRAFT_824601</name>
</gene>
<dbReference type="PANTHER" id="PTHR34818:SF1">
    <property type="entry name" value="PROTEIN BLI-3"/>
    <property type="match status" value="1"/>
</dbReference>
<dbReference type="STRING" id="1051890.A0A3N4LMG8"/>
<feature type="domain" description="General stress protein FMN-binding split barrel" evidence="2">
    <location>
        <begin position="27"/>
        <end position="179"/>
    </location>
</feature>
<organism evidence="3 4">
    <name type="scientific">Terfezia boudieri ATCC MYA-4762</name>
    <dbReference type="NCBI Taxonomy" id="1051890"/>
    <lineage>
        <taxon>Eukaryota</taxon>
        <taxon>Fungi</taxon>
        <taxon>Dikarya</taxon>
        <taxon>Ascomycota</taxon>
        <taxon>Pezizomycotina</taxon>
        <taxon>Pezizomycetes</taxon>
        <taxon>Pezizales</taxon>
        <taxon>Pezizaceae</taxon>
        <taxon>Terfezia</taxon>
    </lineage>
</organism>
<evidence type="ECO:0000259" key="2">
    <source>
        <dbReference type="Pfam" id="PF16242"/>
    </source>
</evidence>
<proteinExistence type="predicted"/>
<dbReference type="Gene3D" id="2.30.110.10">
    <property type="entry name" value="Electron Transport, Fmn-binding Protein, Chain A"/>
    <property type="match status" value="1"/>
</dbReference>
<dbReference type="OrthoDB" id="434253at2759"/>
<reference evidence="3 4" key="1">
    <citation type="journal article" date="2018" name="Nat. Ecol. Evol.">
        <title>Pezizomycetes genomes reveal the molecular basis of ectomycorrhizal truffle lifestyle.</title>
        <authorList>
            <person name="Murat C."/>
            <person name="Payen T."/>
            <person name="Noel B."/>
            <person name="Kuo A."/>
            <person name="Morin E."/>
            <person name="Chen J."/>
            <person name="Kohler A."/>
            <person name="Krizsan K."/>
            <person name="Balestrini R."/>
            <person name="Da Silva C."/>
            <person name="Montanini B."/>
            <person name="Hainaut M."/>
            <person name="Levati E."/>
            <person name="Barry K.W."/>
            <person name="Belfiori B."/>
            <person name="Cichocki N."/>
            <person name="Clum A."/>
            <person name="Dockter R.B."/>
            <person name="Fauchery L."/>
            <person name="Guy J."/>
            <person name="Iotti M."/>
            <person name="Le Tacon F."/>
            <person name="Lindquist E.A."/>
            <person name="Lipzen A."/>
            <person name="Malagnac F."/>
            <person name="Mello A."/>
            <person name="Molinier V."/>
            <person name="Miyauchi S."/>
            <person name="Poulain J."/>
            <person name="Riccioni C."/>
            <person name="Rubini A."/>
            <person name="Sitrit Y."/>
            <person name="Splivallo R."/>
            <person name="Traeger S."/>
            <person name="Wang M."/>
            <person name="Zifcakova L."/>
            <person name="Wipf D."/>
            <person name="Zambonelli A."/>
            <person name="Paolocci F."/>
            <person name="Nowrousian M."/>
            <person name="Ottonello S."/>
            <person name="Baldrian P."/>
            <person name="Spatafora J.W."/>
            <person name="Henrissat B."/>
            <person name="Nagy L.G."/>
            <person name="Aury J.M."/>
            <person name="Wincker P."/>
            <person name="Grigoriev I.V."/>
            <person name="Bonfante P."/>
            <person name="Martin F.M."/>
        </authorList>
    </citation>
    <scope>NUCLEOTIDE SEQUENCE [LARGE SCALE GENOMIC DNA]</scope>
    <source>
        <strain evidence="3 4">ATCC MYA-4762</strain>
    </source>
</reference>
<dbReference type="InterPro" id="IPR012349">
    <property type="entry name" value="Split_barrel_FMN-bd"/>
</dbReference>
<dbReference type="InParanoid" id="A0A3N4LMG8"/>
<dbReference type="SUPFAM" id="SSF50475">
    <property type="entry name" value="FMN-binding split barrel"/>
    <property type="match status" value="1"/>
</dbReference>
<keyword evidence="4" id="KW-1185">Reference proteome</keyword>
<accession>A0A3N4LMG8</accession>
<dbReference type="AlphaFoldDB" id="A0A3N4LMG8"/>
<evidence type="ECO:0000313" key="4">
    <source>
        <dbReference type="Proteomes" id="UP000267821"/>
    </source>
</evidence>
<dbReference type="InterPro" id="IPR052917">
    <property type="entry name" value="Stress-Dev_Protein"/>
</dbReference>
<name>A0A3N4LMG8_9PEZI</name>
<dbReference type="EMBL" id="ML121543">
    <property type="protein sequence ID" value="RPB24084.1"/>
    <property type="molecule type" value="Genomic_DNA"/>
</dbReference>
<sequence length="202" mass="22126">MSGTSTESDTGSQPSVVNPGHESLKERVEDLIQFIDSHKFCLMTTRQKNSEYLVSRCMAVAAREGIDILFHTDTESGKTDELVGDPHVNIGFLKESTGDWASVSGTACIITDRELVKKYYSNQLKAWVGDLGDGVHDGGPNDPRVGVIKIHMRTATYCLSQGNAFTRGIEVAKGSITGKPAQVNKLRELTESELDMYRTLIS</sequence>
<feature type="compositionally biased region" description="Polar residues" evidence="1">
    <location>
        <begin position="1"/>
        <end position="16"/>
    </location>
</feature>
<evidence type="ECO:0000313" key="3">
    <source>
        <dbReference type="EMBL" id="RPB24084.1"/>
    </source>
</evidence>
<dbReference type="Pfam" id="PF16242">
    <property type="entry name" value="Pyrid_ox_like"/>
    <property type="match status" value="1"/>
</dbReference>
<dbReference type="PANTHER" id="PTHR34818">
    <property type="entry name" value="PROTEIN BLI-3"/>
    <property type="match status" value="1"/>
</dbReference>
<evidence type="ECO:0000256" key="1">
    <source>
        <dbReference type="SAM" id="MobiDB-lite"/>
    </source>
</evidence>
<dbReference type="Proteomes" id="UP000267821">
    <property type="component" value="Unassembled WGS sequence"/>
</dbReference>
<feature type="region of interest" description="Disordered" evidence="1">
    <location>
        <begin position="1"/>
        <end position="21"/>
    </location>
</feature>
<protein>
    <recommendedName>
        <fullName evidence="2">General stress protein FMN-binding split barrel domain-containing protein</fullName>
    </recommendedName>
</protein>